<feature type="non-terminal residue" evidence="1">
    <location>
        <position position="104"/>
    </location>
</feature>
<comment type="caution">
    <text evidence="1">The sequence shown here is derived from an EMBL/GenBank/DDBJ whole genome shotgun (WGS) entry which is preliminary data.</text>
</comment>
<name>A0ABN9BRV5_9NEOB</name>
<keyword evidence="2" id="KW-1185">Reference proteome</keyword>
<dbReference type="Proteomes" id="UP001162483">
    <property type="component" value="Unassembled WGS sequence"/>
</dbReference>
<gene>
    <name evidence="1" type="ORF">SPARVUS_LOCUS3482354</name>
</gene>
<dbReference type="SUPFAM" id="SSF74650">
    <property type="entry name" value="Galactose mutarotase-like"/>
    <property type="match status" value="1"/>
</dbReference>
<protein>
    <submittedName>
        <fullName evidence="1">Uncharacterized protein</fullName>
    </submittedName>
</protein>
<evidence type="ECO:0000313" key="1">
    <source>
        <dbReference type="EMBL" id="CAI9550237.1"/>
    </source>
</evidence>
<dbReference type="InterPro" id="IPR011013">
    <property type="entry name" value="Gal_mutarotase_sf_dom"/>
</dbReference>
<organism evidence="1 2">
    <name type="scientific">Staurois parvus</name>
    <dbReference type="NCBI Taxonomy" id="386267"/>
    <lineage>
        <taxon>Eukaryota</taxon>
        <taxon>Metazoa</taxon>
        <taxon>Chordata</taxon>
        <taxon>Craniata</taxon>
        <taxon>Vertebrata</taxon>
        <taxon>Euteleostomi</taxon>
        <taxon>Amphibia</taxon>
        <taxon>Batrachia</taxon>
        <taxon>Anura</taxon>
        <taxon>Neobatrachia</taxon>
        <taxon>Ranoidea</taxon>
        <taxon>Ranidae</taxon>
        <taxon>Staurois</taxon>
    </lineage>
</organism>
<dbReference type="PANTHER" id="PTHR11051">
    <property type="entry name" value="GLYCOSYL HYDROLASE-RELATED"/>
    <property type="match status" value="1"/>
</dbReference>
<dbReference type="PANTHER" id="PTHR11051:SF8">
    <property type="entry name" value="PROTEIN-GLUCOSYLGALACTOSYLHYDROXYLYSINE GLUCOSIDASE"/>
    <property type="match status" value="1"/>
</dbReference>
<reference evidence="1" key="1">
    <citation type="submission" date="2023-05" db="EMBL/GenBank/DDBJ databases">
        <authorList>
            <person name="Stuckert A."/>
        </authorList>
    </citation>
    <scope>NUCLEOTIDE SEQUENCE</scope>
</reference>
<accession>A0ABN9BRV5</accession>
<evidence type="ECO:0000313" key="2">
    <source>
        <dbReference type="Proteomes" id="UP001162483"/>
    </source>
</evidence>
<proteinExistence type="predicted"/>
<sequence length="104" mass="11481">MEEGPWIFSTKSLPSDSRLMATLANGYLGTRVYGDVLHVNGVYNGSVGDCHRANVPSPLNVQLDISKEEIMEETFSLNIRTGTFSHTIQCSSFTATQQIFAHRS</sequence>
<dbReference type="EMBL" id="CATNWA010005569">
    <property type="protein sequence ID" value="CAI9550237.1"/>
    <property type="molecule type" value="Genomic_DNA"/>
</dbReference>